<evidence type="ECO:0000313" key="5">
    <source>
        <dbReference type="Proteomes" id="UP000823904"/>
    </source>
</evidence>
<organism evidence="4 5">
    <name type="scientific">Candidatus Anaerostipes avistercoris</name>
    <dbReference type="NCBI Taxonomy" id="2838462"/>
    <lineage>
        <taxon>Bacteria</taxon>
        <taxon>Bacillati</taxon>
        <taxon>Bacillota</taxon>
        <taxon>Clostridia</taxon>
        <taxon>Lachnospirales</taxon>
        <taxon>Lachnospiraceae</taxon>
        <taxon>Anaerostipes</taxon>
    </lineage>
</organism>
<dbReference type="PANTHER" id="PTHR46558:SF13">
    <property type="entry name" value="HTH-TYPE TRANSCRIPTIONAL REGULATOR IMMR"/>
    <property type="match status" value="1"/>
</dbReference>
<dbReference type="CDD" id="cd00093">
    <property type="entry name" value="HTH_XRE"/>
    <property type="match status" value="1"/>
</dbReference>
<dbReference type="AlphaFoldDB" id="A0A9D2T7N0"/>
<dbReference type="InterPro" id="IPR010982">
    <property type="entry name" value="Lambda_DNA-bd_dom_sf"/>
</dbReference>
<evidence type="ECO:0000256" key="2">
    <source>
        <dbReference type="SAM" id="Phobius"/>
    </source>
</evidence>
<name>A0A9D2T7N0_9FIRM</name>
<dbReference type="Pfam" id="PF01381">
    <property type="entry name" value="HTH_3"/>
    <property type="match status" value="1"/>
</dbReference>
<gene>
    <name evidence="4" type="ORF">H9754_05495</name>
</gene>
<protein>
    <submittedName>
        <fullName evidence="4">Helix-turn-helix domain-containing protein</fullName>
    </submittedName>
</protein>
<reference evidence="4" key="1">
    <citation type="journal article" date="2021" name="PeerJ">
        <title>Extensive microbial diversity within the chicken gut microbiome revealed by metagenomics and culture.</title>
        <authorList>
            <person name="Gilroy R."/>
            <person name="Ravi A."/>
            <person name="Getino M."/>
            <person name="Pursley I."/>
            <person name="Horton D.L."/>
            <person name="Alikhan N.F."/>
            <person name="Baker D."/>
            <person name="Gharbi K."/>
            <person name="Hall N."/>
            <person name="Watson M."/>
            <person name="Adriaenssens E.M."/>
            <person name="Foster-Nyarko E."/>
            <person name="Jarju S."/>
            <person name="Secka A."/>
            <person name="Antonio M."/>
            <person name="Oren A."/>
            <person name="Chaudhuri R.R."/>
            <person name="La Ragione R."/>
            <person name="Hildebrand F."/>
            <person name="Pallen M.J."/>
        </authorList>
    </citation>
    <scope>NUCLEOTIDE SEQUENCE</scope>
    <source>
        <strain evidence="4">ChiSjej3B21-8574</strain>
    </source>
</reference>
<dbReference type="PANTHER" id="PTHR46558">
    <property type="entry name" value="TRACRIPTIONAL REGULATORY PROTEIN-RELATED-RELATED"/>
    <property type="match status" value="1"/>
</dbReference>
<dbReference type="PROSITE" id="PS50943">
    <property type="entry name" value="HTH_CROC1"/>
    <property type="match status" value="1"/>
</dbReference>
<feature type="transmembrane region" description="Helical" evidence="2">
    <location>
        <begin position="177"/>
        <end position="197"/>
    </location>
</feature>
<evidence type="ECO:0000259" key="3">
    <source>
        <dbReference type="PROSITE" id="PS50943"/>
    </source>
</evidence>
<dbReference type="GO" id="GO:0003677">
    <property type="term" value="F:DNA binding"/>
    <property type="evidence" value="ECO:0007669"/>
    <property type="project" value="UniProtKB-KW"/>
</dbReference>
<accession>A0A9D2T7N0</accession>
<comment type="caution">
    <text evidence="4">The sequence shown here is derived from an EMBL/GenBank/DDBJ whole genome shotgun (WGS) entry which is preliminary data.</text>
</comment>
<evidence type="ECO:0000256" key="1">
    <source>
        <dbReference type="ARBA" id="ARBA00023125"/>
    </source>
</evidence>
<sequence length="247" mass="27983">MTFGEKIQKLRKEAGLSQEELSYQLGVSRQAISKWERDKGYPETEKIVRMSRIFHVTLDYLLNEEQESEQALESGEQGFYVSRETADGFLLYQKHKFLRIAIAAGILVESLALSFMSSDISMLLFMLLVIAGIVLLFSVKLDDNPYRKLWKEPLLFDQEVKAELNTAYAEKKKTLQLFHLTGIALIALGFLFFPLIVPAEFVLLDNIALAAGMLAAGIGTFLCIYMSGLIRAFRLLVMNENVQRKKG</sequence>
<keyword evidence="1" id="KW-0238">DNA-binding</keyword>
<keyword evidence="2" id="KW-1133">Transmembrane helix</keyword>
<proteinExistence type="predicted"/>
<evidence type="ECO:0000313" key="4">
    <source>
        <dbReference type="EMBL" id="HJC50023.1"/>
    </source>
</evidence>
<dbReference type="Proteomes" id="UP000823904">
    <property type="component" value="Unassembled WGS sequence"/>
</dbReference>
<dbReference type="SMART" id="SM00530">
    <property type="entry name" value="HTH_XRE"/>
    <property type="match status" value="1"/>
</dbReference>
<feature type="domain" description="HTH cro/C1-type" evidence="3">
    <location>
        <begin position="7"/>
        <end position="61"/>
    </location>
</feature>
<keyword evidence="2" id="KW-0472">Membrane</keyword>
<feature type="transmembrane region" description="Helical" evidence="2">
    <location>
        <begin position="97"/>
        <end position="116"/>
    </location>
</feature>
<dbReference type="InterPro" id="IPR001387">
    <property type="entry name" value="Cro/C1-type_HTH"/>
</dbReference>
<feature type="transmembrane region" description="Helical" evidence="2">
    <location>
        <begin position="122"/>
        <end position="141"/>
    </location>
</feature>
<dbReference type="SUPFAM" id="SSF47413">
    <property type="entry name" value="lambda repressor-like DNA-binding domains"/>
    <property type="match status" value="1"/>
</dbReference>
<dbReference type="EMBL" id="DWWD01000022">
    <property type="protein sequence ID" value="HJC50023.1"/>
    <property type="molecule type" value="Genomic_DNA"/>
</dbReference>
<keyword evidence="2" id="KW-0812">Transmembrane</keyword>
<reference evidence="4" key="2">
    <citation type="submission" date="2021-04" db="EMBL/GenBank/DDBJ databases">
        <authorList>
            <person name="Gilroy R."/>
        </authorList>
    </citation>
    <scope>NUCLEOTIDE SEQUENCE</scope>
    <source>
        <strain evidence="4">ChiSjej3B21-8574</strain>
    </source>
</reference>
<feature type="transmembrane region" description="Helical" evidence="2">
    <location>
        <begin position="209"/>
        <end position="237"/>
    </location>
</feature>
<dbReference type="Gene3D" id="1.10.260.40">
    <property type="entry name" value="lambda repressor-like DNA-binding domains"/>
    <property type="match status" value="1"/>
</dbReference>